<dbReference type="EMBL" id="MRZV01002463">
    <property type="protein sequence ID" value="PIK33635.1"/>
    <property type="molecule type" value="Genomic_DNA"/>
</dbReference>
<proteinExistence type="predicted"/>
<dbReference type="PANTHER" id="PTHR33667">
    <property type="entry name" value="SI:DKEY-57N24.6"/>
    <property type="match status" value="1"/>
</dbReference>
<dbReference type="AlphaFoldDB" id="A0A2G8JD18"/>
<dbReference type="Proteomes" id="UP000230750">
    <property type="component" value="Unassembled WGS sequence"/>
</dbReference>
<evidence type="ECO:0000313" key="3">
    <source>
        <dbReference type="Proteomes" id="UP000230750"/>
    </source>
</evidence>
<evidence type="ECO:0000313" key="2">
    <source>
        <dbReference type="EMBL" id="PIK33635.1"/>
    </source>
</evidence>
<protein>
    <submittedName>
        <fullName evidence="2">Uncharacterized protein</fullName>
    </submittedName>
</protein>
<dbReference type="PANTHER" id="PTHR33667:SF7">
    <property type="entry name" value="RIKEN CDNA 1810020O05 GENE"/>
    <property type="match status" value="1"/>
</dbReference>
<gene>
    <name evidence="2" type="ORF">BSL78_29552</name>
</gene>
<feature type="compositionally biased region" description="Polar residues" evidence="1">
    <location>
        <begin position="405"/>
        <end position="418"/>
    </location>
</feature>
<sequence length="418" mass="48239">MLEPLDIYNSGYMEYLADKEYFGQEQDFIKANILEVAVKSQENVANRVPTRKIMVQPPNGVAHNYSTQMLNSTEQAMEALRQHLAQEPDKRFTYCSSYNSAAVVPVNLEALQKQEVEESVSAWQTGDGFVYPGVETATKSNVHPRKPDQARIDELEEHWQENTLHANTLKPTLEERERFSWPDRKLDMNLWRRPPPKGFAPIPPITIHAAGETLRAERRAARDEDDREWLTKLVVDDTEMHHHRLTSGTELLEKGFHSSNQLDRLNDLLKDQPQTVALRQANFQRIPALGVVQNPNVDRIAREEGALPEYLEETEYKEKHHGFVPGAYDNRSLLVDANRIAIKNMEHQEFINLKGHDFRLYHKERSPLHKPLLKPLSQAEKANNLFKRVPTSQKIPNPKMDPDTMMNSYPNQQSKLFI</sequence>
<keyword evidence="3" id="KW-1185">Reference proteome</keyword>
<feature type="region of interest" description="Disordered" evidence="1">
    <location>
        <begin position="391"/>
        <end position="418"/>
    </location>
</feature>
<name>A0A2G8JD18_STIJA</name>
<reference evidence="2 3" key="1">
    <citation type="journal article" date="2017" name="PLoS Biol.">
        <title>The sea cucumber genome provides insights into morphological evolution and visceral regeneration.</title>
        <authorList>
            <person name="Zhang X."/>
            <person name="Sun L."/>
            <person name="Yuan J."/>
            <person name="Sun Y."/>
            <person name="Gao Y."/>
            <person name="Zhang L."/>
            <person name="Li S."/>
            <person name="Dai H."/>
            <person name="Hamel J.F."/>
            <person name="Liu C."/>
            <person name="Yu Y."/>
            <person name="Liu S."/>
            <person name="Lin W."/>
            <person name="Guo K."/>
            <person name="Jin S."/>
            <person name="Xu P."/>
            <person name="Storey K.B."/>
            <person name="Huan P."/>
            <person name="Zhang T."/>
            <person name="Zhou Y."/>
            <person name="Zhang J."/>
            <person name="Lin C."/>
            <person name="Li X."/>
            <person name="Xing L."/>
            <person name="Huo D."/>
            <person name="Sun M."/>
            <person name="Wang L."/>
            <person name="Mercier A."/>
            <person name="Li F."/>
            <person name="Yang H."/>
            <person name="Xiang J."/>
        </authorList>
    </citation>
    <scope>NUCLEOTIDE SEQUENCE [LARGE SCALE GENOMIC DNA]</scope>
    <source>
        <strain evidence="2">Shaxun</strain>
        <tissue evidence="2">Muscle</tissue>
    </source>
</reference>
<dbReference type="OrthoDB" id="188352at2759"/>
<evidence type="ECO:0000256" key="1">
    <source>
        <dbReference type="SAM" id="MobiDB-lite"/>
    </source>
</evidence>
<accession>A0A2G8JD18</accession>
<comment type="caution">
    <text evidence="2">The sequence shown here is derived from an EMBL/GenBank/DDBJ whole genome shotgun (WGS) entry which is preliminary data.</text>
</comment>
<organism evidence="2 3">
    <name type="scientific">Stichopus japonicus</name>
    <name type="common">Sea cucumber</name>
    <dbReference type="NCBI Taxonomy" id="307972"/>
    <lineage>
        <taxon>Eukaryota</taxon>
        <taxon>Metazoa</taxon>
        <taxon>Echinodermata</taxon>
        <taxon>Eleutherozoa</taxon>
        <taxon>Echinozoa</taxon>
        <taxon>Holothuroidea</taxon>
        <taxon>Aspidochirotacea</taxon>
        <taxon>Aspidochirotida</taxon>
        <taxon>Stichopodidae</taxon>
        <taxon>Apostichopus</taxon>
    </lineage>
</organism>